<evidence type="ECO:0000313" key="2">
    <source>
        <dbReference type="EMBL" id="KAE9177710.1"/>
    </source>
</evidence>
<dbReference type="EMBL" id="QXGC01003197">
    <property type="protein sequence ID" value="KAE9177710.1"/>
    <property type="molecule type" value="Genomic_DNA"/>
</dbReference>
<gene>
    <name evidence="3" type="ORF">PF001_g27898</name>
    <name evidence="2" type="ORF">PF004_g25696</name>
    <name evidence="1" type="ORF">PF011_g27309</name>
</gene>
<comment type="caution">
    <text evidence="1">The sequence shown here is derived from an EMBL/GenBank/DDBJ whole genome shotgun (WGS) entry which is preliminary data.</text>
</comment>
<reference evidence="5 6" key="1">
    <citation type="submission" date="2018-09" db="EMBL/GenBank/DDBJ databases">
        <title>Genomic investigation of the strawberry pathogen Phytophthora fragariae indicates pathogenicity is determined by transcriptional variation in three key races.</title>
        <authorList>
            <person name="Adams T.M."/>
            <person name="Armitage A.D."/>
            <person name="Sobczyk M.K."/>
            <person name="Bates H.J."/>
            <person name="Dunwell J.M."/>
            <person name="Nellist C.F."/>
            <person name="Harrison R.J."/>
        </authorList>
    </citation>
    <scope>NUCLEOTIDE SEQUENCE [LARGE SCALE GENOMIC DNA]</scope>
    <source>
        <strain evidence="3 4">A4</strain>
        <strain evidence="2 6">BC-23</strain>
        <strain evidence="1 5">SCRP245</strain>
    </source>
</reference>
<dbReference type="Proteomes" id="UP000476176">
    <property type="component" value="Unassembled WGS sequence"/>
</dbReference>
<dbReference type="Proteomes" id="UP000460718">
    <property type="component" value="Unassembled WGS sequence"/>
</dbReference>
<dbReference type="EMBL" id="QXGE01003962">
    <property type="protein sequence ID" value="KAE9272532.1"/>
    <property type="molecule type" value="Genomic_DNA"/>
</dbReference>
<evidence type="ECO:0000313" key="1">
    <source>
        <dbReference type="EMBL" id="KAE8968095.1"/>
    </source>
</evidence>
<dbReference type="AlphaFoldDB" id="A0A6A3HGX2"/>
<evidence type="ECO:0000313" key="6">
    <source>
        <dbReference type="Proteomes" id="UP000476176"/>
    </source>
</evidence>
<proteinExistence type="predicted"/>
<name>A0A6A3HGX2_9STRA</name>
<sequence length="103" mass="10813">MLSPPATSASVALNVATGVDSQHAPSDACAGTPYTRPPMTSVSMVSVLSVLDSSGHCARRCPAWWHPKHRPSCKSVFFTERASCTPGLFGLLSPSLSCNTLSH</sequence>
<protein>
    <submittedName>
        <fullName evidence="1">Uncharacterized protein</fullName>
    </submittedName>
</protein>
<evidence type="ECO:0000313" key="4">
    <source>
        <dbReference type="Proteomes" id="UP000437068"/>
    </source>
</evidence>
<dbReference type="EMBL" id="QXFW01003923">
    <property type="protein sequence ID" value="KAE8968095.1"/>
    <property type="molecule type" value="Genomic_DNA"/>
</dbReference>
<organism evidence="1 5">
    <name type="scientific">Phytophthora fragariae</name>
    <dbReference type="NCBI Taxonomy" id="53985"/>
    <lineage>
        <taxon>Eukaryota</taxon>
        <taxon>Sar</taxon>
        <taxon>Stramenopiles</taxon>
        <taxon>Oomycota</taxon>
        <taxon>Peronosporomycetes</taxon>
        <taxon>Peronosporales</taxon>
        <taxon>Peronosporaceae</taxon>
        <taxon>Phytophthora</taxon>
    </lineage>
</organism>
<evidence type="ECO:0000313" key="3">
    <source>
        <dbReference type="EMBL" id="KAE9272532.1"/>
    </source>
</evidence>
<dbReference type="Proteomes" id="UP000437068">
    <property type="component" value="Unassembled WGS sequence"/>
</dbReference>
<evidence type="ECO:0000313" key="5">
    <source>
        <dbReference type="Proteomes" id="UP000460718"/>
    </source>
</evidence>
<accession>A0A6A3HGX2</accession>